<evidence type="ECO:0000256" key="6">
    <source>
        <dbReference type="RuleBase" id="RU361218"/>
    </source>
</evidence>
<keyword evidence="3 6" id="KW-0812">Transmembrane</keyword>
<dbReference type="SUPFAM" id="SSF48652">
    <property type="entry name" value="Tetraspanin"/>
    <property type="match status" value="1"/>
</dbReference>
<evidence type="ECO:0000313" key="8">
    <source>
        <dbReference type="Proteomes" id="UP000494165"/>
    </source>
</evidence>
<reference evidence="7 8" key="1">
    <citation type="submission" date="2020-04" db="EMBL/GenBank/DDBJ databases">
        <authorList>
            <person name="Alioto T."/>
            <person name="Alioto T."/>
            <person name="Gomez Garrido J."/>
        </authorList>
    </citation>
    <scope>NUCLEOTIDE SEQUENCE [LARGE SCALE GENOMIC DNA]</scope>
</reference>
<dbReference type="InterPro" id="IPR008952">
    <property type="entry name" value="Tetraspanin_EC2_sf"/>
</dbReference>
<proteinExistence type="inferred from homology"/>
<dbReference type="OrthoDB" id="5870230at2759"/>
<dbReference type="GO" id="GO:0005886">
    <property type="term" value="C:plasma membrane"/>
    <property type="evidence" value="ECO:0007669"/>
    <property type="project" value="TreeGrafter"/>
</dbReference>
<dbReference type="PIRSF" id="PIRSF002419">
    <property type="entry name" value="Tetraspanin"/>
    <property type="match status" value="1"/>
</dbReference>
<comment type="similarity">
    <text evidence="2 6">Belongs to the tetraspanin (TM4SF) family.</text>
</comment>
<dbReference type="Gene3D" id="1.10.1450.10">
    <property type="entry name" value="Tetraspanin"/>
    <property type="match status" value="1"/>
</dbReference>
<comment type="subcellular location">
    <subcellularLocation>
        <location evidence="1 6">Membrane</location>
        <topology evidence="1 6">Multi-pass membrane protein</topology>
    </subcellularLocation>
</comment>
<evidence type="ECO:0000256" key="4">
    <source>
        <dbReference type="ARBA" id="ARBA00022989"/>
    </source>
</evidence>
<dbReference type="Pfam" id="PF00335">
    <property type="entry name" value="Tetraspanin"/>
    <property type="match status" value="1"/>
</dbReference>
<dbReference type="PANTHER" id="PTHR19282">
    <property type="entry name" value="TETRASPANIN"/>
    <property type="match status" value="1"/>
</dbReference>
<protein>
    <recommendedName>
        <fullName evidence="6">Tetraspanin</fullName>
    </recommendedName>
</protein>
<keyword evidence="4 6" id="KW-1133">Transmembrane helix</keyword>
<feature type="transmembrane region" description="Helical" evidence="6">
    <location>
        <begin position="16"/>
        <end position="39"/>
    </location>
</feature>
<keyword evidence="8" id="KW-1185">Reference proteome</keyword>
<dbReference type="PRINTS" id="PR00259">
    <property type="entry name" value="TMFOUR"/>
</dbReference>
<sequence>MAIVCDNTNKCAKAGLIFFNLIFWASGAALILLGASMLLDQGQAVLLTAVAAPGMPPLLLVAFGLVGLGSVVLVVGILGCFAGLVEQLNKCLLGTYFTFLFLVFAAEVSLVVATLLFREQTISGLESRLRDRLHNQFNRTGHEHFSDAYNFAQYKFECCGATKVQDFELWAKMQQPDNGQNGPRVPITCCMVQKTTTPDASMHGMLMGIDIDEWRTARPVRSDLCQSQGVSEARHERGCLQPLEDWFKDKSLLVLAVGLAASLLQILGMAYTACLCKVAGK</sequence>
<evidence type="ECO:0000256" key="2">
    <source>
        <dbReference type="ARBA" id="ARBA00006840"/>
    </source>
</evidence>
<accession>A0A8S1DQ80</accession>
<keyword evidence="5 6" id="KW-0472">Membrane</keyword>
<feature type="transmembrane region" description="Helical" evidence="6">
    <location>
        <begin position="59"/>
        <end position="84"/>
    </location>
</feature>
<evidence type="ECO:0000256" key="3">
    <source>
        <dbReference type="ARBA" id="ARBA00022692"/>
    </source>
</evidence>
<comment type="caution">
    <text evidence="7">The sequence shown here is derived from an EMBL/GenBank/DDBJ whole genome shotgun (WGS) entry which is preliminary data.</text>
</comment>
<feature type="transmembrane region" description="Helical" evidence="6">
    <location>
        <begin position="96"/>
        <end position="117"/>
    </location>
</feature>
<dbReference type="PANTHER" id="PTHR19282:SF544">
    <property type="entry name" value="TETRASPANIN"/>
    <property type="match status" value="1"/>
</dbReference>
<organism evidence="7 8">
    <name type="scientific">Cloeon dipterum</name>
    <dbReference type="NCBI Taxonomy" id="197152"/>
    <lineage>
        <taxon>Eukaryota</taxon>
        <taxon>Metazoa</taxon>
        <taxon>Ecdysozoa</taxon>
        <taxon>Arthropoda</taxon>
        <taxon>Hexapoda</taxon>
        <taxon>Insecta</taxon>
        <taxon>Pterygota</taxon>
        <taxon>Palaeoptera</taxon>
        <taxon>Ephemeroptera</taxon>
        <taxon>Pisciforma</taxon>
        <taxon>Baetidae</taxon>
        <taxon>Cloeon</taxon>
    </lineage>
</organism>
<evidence type="ECO:0000313" key="7">
    <source>
        <dbReference type="EMBL" id="CAB3380195.1"/>
    </source>
</evidence>
<dbReference type="InterPro" id="IPR018499">
    <property type="entry name" value="Tetraspanin/Peripherin"/>
</dbReference>
<gene>
    <name evidence="7" type="ORF">CLODIP_2_CD04001</name>
</gene>
<evidence type="ECO:0000256" key="1">
    <source>
        <dbReference type="ARBA" id="ARBA00004141"/>
    </source>
</evidence>
<dbReference type="Proteomes" id="UP000494165">
    <property type="component" value="Unassembled WGS sequence"/>
</dbReference>
<feature type="transmembrane region" description="Helical" evidence="6">
    <location>
        <begin position="252"/>
        <end position="276"/>
    </location>
</feature>
<evidence type="ECO:0000256" key="5">
    <source>
        <dbReference type="ARBA" id="ARBA00023136"/>
    </source>
</evidence>
<dbReference type="EMBL" id="CADEPI010000203">
    <property type="protein sequence ID" value="CAB3380195.1"/>
    <property type="molecule type" value="Genomic_DNA"/>
</dbReference>
<dbReference type="InterPro" id="IPR000301">
    <property type="entry name" value="Tetraspanin_animals"/>
</dbReference>
<name>A0A8S1DQ80_9INSE</name>
<dbReference type="AlphaFoldDB" id="A0A8S1DQ80"/>